<dbReference type="EMBL" id="MU003849">
    <property type="protein sequence ID" value="KAF2717219.1"/>
    <property type="molecule type" value="Genomic_DNA"/>
</dbReference>
<accession>A0A9P4Q004</accession>
<dbReference type="PROSITE" id="PS00636">
    <property type="entry name" value="DNAJ_1"/>
    <property type="match status" value="1"/>
</dbReference>
<feature type="domain" description="J" evidence="2">
    <location>
        <begin position="84"/>
        <end position="154"/>
    </location>
</feature>
<evidence type="ECO:0000313" key="3">
    <source>
        <dbReference type="EMBL" id="KAF2717219.1"/>
    </source>
</evidence>
<gene>
    <name evidence="3" type="ORF">K431DRAFT_323307</name>
</gene>
<dbReference type="Pfam" id="PF00226">
    <property type="entry name" value="DnaJ"/>
    <property type="match status" value="1"/>
</dbReference>
<reference evidence="3" key="1">
    <citation type="journal article" date="2020" name="Stud. Mycol.">
        <title>101 Dothideomycetes genomes: a test case for predicting lifestyles and emergence of pathogens.</title>
        <authorList>
            <person name="Haridas S."/>
            <person name="Albert R."/>
            <person name="Binder M."/>
            <person name="Bloem J."/>
            <person name="Labutti K."/>
            <person name="Salamov A."/>
            <person name="Andreopoulos B."/>
            <person name="Baker S."/>
            <person name="Barry K."/>
            <person name="Bills G."/>
            <person name="Bluhm B."/>
            <person name="Cannon C."/>
            <person name="Castanera R."/>
            <person name="Culley D."/>
            <person name="Daum C."/>
            <person name="Ezra D."/>
            <person name="Gonzalez J."/>
            <person name="Henrissat B."/>
            <person name="Kuo A."/>
            <person name="Liang C."/>
            <person name="Lipzen A."/>
            <person name="Lutzoni F."/>
            <person name="Magnuson J."/>
            <person name="Mondo S."/>
            <person name="Nolan M."/>
            <person name="Ohm R."/>
            <person name="Pangilinan J."/>
            <person name="Park H.-J."/>
            <person name="Ramirez L."/>
            <person name="Alfaro M."/>
            <person name="Sun H."/>
            <person name="Tritt A."/>
            <person name="Yoshinaga Y."/>
            <person name="Zwiers L.-H."/>
            <person name="Turgeon B."/>
            <person name="Goodwin S."/>
            <person name="Spatafora J."/>
            <person name="Crous P."/>
            <person name="Grigoriev I."/>
        </authorList>
    </citation>
    <scope>NUCLEOTIDE SEQUENCE</scope>
    <source>
        <strain evidence="3">CBS 116435</strain>
    </source>
</reference>
<organism evidence="3 4">
    <name type="scientific">Polychaeton citri CBS 116435</name>
    <dbReference type="NCBI Taxonomy" id="1314669"/>
    <lineage>
        <taxon>Eukaryota</taxon>
        <taxon>Fungi</taxon>
        <taxon>Dikarya</taxon>
        <taxon>Ascomycota</taxon>
        <taxon>Pezizomycotina</taxon>
        <taxon>Dothideomycetes</taxon>
        <taxon>Dothideomycetidae</taxon>
        <taxon>Capnodiales</taxon>
        <taxon>Capnodiaceae</taxon>
        <taxon>Polychaeton</taxon>
    </lineage>
</organism>
<dbReference type="SMART" id="SM00271">
    <property type="entry name" value="DnaJ"/>
    <property type="match status" value="1"/>
</dbReference>
<dbReference type="OrthoDB" id="445556at2759"/>
<dbReference type="SUPFAM" id="SSF46565">
    <property type="entry name" value="Chaperone J-domain"/>
    <property type="match status" value="1"/>
</dbReference>
<dbReference type="PANTHER" id="PTHR44145:SF3">
    <property type="entry name" value="DNAJ HOMOLOG SUBFAMILY A MEMBER 3, MITOCHONDRIAL"/>
    <property type="match status" value="1"/>
</dbReference>
<evidence type="ECO:0000313" key="4">
    <source>
        <dbReference type="Proteomes" id="UP000799441"/>
    </source>
</evidence>
<dbReference type="InterPro" id="IPR051938">
    <property type="entry name" value="Apopto_cytoskel_mod"/>
</dbReference>
<dbReference type="CDD" id="cd06257">
    <property type="entry name" value="DnaJ"/>
    <property type="match status" value="1"/>
</dbReference>
<keyword evidence="4" id="KW-1185">Reference proteome</keyword>
<dbReference type="InterPro" id="IPR001623">
    <property type="entry name" value="DnaJ_domain"/>
</dbReference>
<dbReference type="Gene3D" id="1.10.287.110">
    <property type="entry name" value="DnaJ domain"/>
    <property type="match status" value="1"/>
</dbReference>
<dbReference type="PROSITE" id="PS50076">
    <property type="entry name" value="DNAJ_2"/>
    <property type="match status" value="1"/>
</dbReference>
<keyword evidence="1" id="KW-0143">Chaperone</keyword>
<name>A0A9P4Q004_9PEZI</name>
<dbReference type="InterPro" id="IPR018253">
    <property type="entry name" value="DnaJ_domain_CS"/>
</dbReference>
<dbReference type="PANTHER" id="PTHR44145">
    <property type="entry name" value="DNAJ HOMOLOG SUBFAMILY A MEMBER 3, MITOCHONDRIAL"/>
    <property type="match status" value="1"/>
</dbReference>
<comment type="caution">
    <text evidence="3">The sequence shown here is derived from an EMBL/GenBank/DDBJ whole genome shotgun (WGS) entry which is preliminary data.</text>
</comment>
<evidence type="ECO:0000259" key="2">
    <source>
        <dbReference type="PROSITE" id="PS50076"/>
    </source>
</evidence>
<protein>
    <recommendedName>
        <fullName evidence="2">J domain-containing protein</fullName>
    </recommendedName>
</protein>
<evidence type="ECO:0000256" key="1">
    <source>
        <dbReference type="ARBA" id="ARBA00023186"/>
    </source>
</evidence>
<dbReference type="PRINTS" id="PR00625">
    <property type="entry name" value="JDOMAIN"/>
</dbReference>
<dbReference type="InterPro" id="IPR036869">
    <property type="entry name" value="J_dom_sf"/>
</dbReference>
<proteinExistence type="predicted"/>
<sequence length="335" mass="38551">MGLPRPSVLLSVLNTVHSVPSSGPISYTSSFIRSPCTGTRHRREQHRDNCRTYATIANDGRGIHEKAEGGYRWPDAPTGRSCPTPYQILELKKDAVYTKTRYYELVKIYHPDRGSFLHHSTLPETVKTERYRLIVTAHAILSDPTKRAAYDRFGAGWEGRADADRQSAPGENKPGPFSHSWHEYSASYNDSIWRNATWEDWERWRSNQYDEHGQRRPPQAPVYFKNAYFIAVVGMFAILGSSINYNRAQDASTYFVEQRDIVHDMTAKDLRKVRADVYAKARDDRVEWFLRNREAAVETGQFGEAGLQKLQEERNSRMMIEREVCQSEEIAESHG</sequence>
<dbReference type="Proteomes" id="UP000799441">
    <property type="component" value="Unassembled WGS sequence"/>
</dbReference>
<dbReference type="AlphaFoldDB" id="A0A9P4Q004"/>